<dbReference type="SUPFAM" id="SSF46785">
    <property type="entry name" value="Winged helix' DNA-binding domain"/>
    <property type="match status" value="1"/>
</dbReference>
<dbReference type="PANTHER" id="PTHR42756">
    <property type="entry name" value="TRANSCRIPTIONAL REGULATOR, MARR"/>
    <property type="match status" value="1"/>
</dbReference>
<dbReference type="SMART" id="SM00347">
    <property type="entry name" value="HTH_MARR"/>
    <property type="match status" value="1"/>
</dbReference>
<dbReference type="RefSeq" id="WP_343811863.1">
    <property type="nucleotide sequence ID" value="NZ_BAAADS010000010.1"/>
</dbReference>
<keyword evidence="2" id="KW-0238">DNA-binding</keyword>
<dbReference type="InterPro" id="IPR000835">
    <property type="entry name" value="HTH_MarR-typ"/>
</dbReference>
<keyword evidence="1" id="KW-0805">Transcription regulation</keyword>
<keyword evidence="3" id="KW-0804">Transcription</keyword>
<dbReference type="EMBL" id="BAAADS010000010">
    <property type="protein sequence ID" value="GAA0600135.1"/>
    <property type="molecule type" value="Genomic_DNA"/>
</dbReference>
<evidence type="ECO:0000256" key="2">
    <source>
        <dbReference type="ARBA" id="ARBA00023125"/>
    </source>
</evidence>
<proteinExistence type="predicted"/>
<accession>A0ABN1FXX6</accession>
<dbReference type="PROSITE" id="PS50995">
    <property type="entry name" value="HTH_MARR_2"/>
    <property type="match status" value="1"/>
</dbReference>
<dbReference type="PANTHER" id="PTHR42756:SF1">
    <property type="entry name" value="TRANSCRIPTIONAL REPRESSOR OF EMRAB OPERON"/>
    <property type="match status" value="1"/>
</dbReference>
<dbReference type="PRINTS" id="PR00598">
    <property type="entry name" value="HTHMARR"/>
</dbReference>
<sequence>MLAKAKEEMESRFIEKLLPLRLDARQFGVLQFLEEYPNSSQKQVGDALQIDRTTMVSHIDFLEELQYVKRIRNPKDRRSFVVTITKRGQEKLKLGRSYLEDTEMDVLSSLTGKEQEEFKSILLKVWATIQKGEEE</sequence>
<comment type="caution">
    <text evidence="5">The sequence shown here is derived from an EMBL/GenBank/DDBJ whole genome shotgun (WGS) entry which is preliminary data.</text>
</comment>
<evidence type="ECO:0000256" key="1">
    <source>
        <dbReference type="ARBA" id="ARBA00023015"/>
    </source>
</evidence>
<dbReference type="InterPro" id="IPR036390">
    <property type="entry name" value="WH_DNA-bd_sf"/>
</dbReference>
<evidence type="ECO:0000313" key="5">
    <source>
        <dbReference type="EMBL" id="GAA0600135.1"/>
    </source>
</evidence>
<evidence type="ECO:0000259" key="4">
    <source>
        <dbReference type="PROSITE" id="PS50995"/>
    </source>
</evidence>
<evidence type="ECO:0000313" key="6">
    <source>
        <dbReference type="Proteomes" id="UP001500866"/>
    </source>
</evidence>
<feature type="domain" description="HTH marR-type" evidence="4">
    <location>
        <begin position="1"/>
        <end position="127"/>
    </location>
</feature>
<protein>
    <submittedName>
        <fullName evidence="5">MarR family transcriptional regulator</fullName>
    </submittedName>
</protein>
<dbReference type="Gene3D" id="1.10.10.10">
    <property type="entry name" value="Winged helix-like DNA-binding domain superfamily/Winged helix DNA-binding domain"/>
    <property type="match status" value="1"/>
</dbReference>
<keyword evidence="6" id="KW-1185">Reference proteome</keyword>
<dbReference type="Proteomes" id="UP001500866">
    <property type="component" value="Unassembled WGS sequence"/>
</dbReference>
<gene>
    <name evidence="5" type="ORF">GCM10009001_15660</name>
</gene>
<organism evidence="5 6">
    <name type="scientific">Virgibacillus siamensis</name>
    <dbReference type="NCBI Taxonomy" id="480071"/>
    <lineage>
        <taxon>Bacteria</taxon>
        <taxon>Bacillati</taxon>
        <taxon>Bacillota</taxon>
        <taxon>Bacilli</taxon>
        <taxon>Bacillales</taxon>
        <taxon>Bacillaceae</taxon>
        <taxon>Virgibacillus</taxon>
    </lineage>
</organism>
<evidence type="ECO:0000256" key="3">
    <source>
        <dbReference type="ARBA" id="ARBA00023163"/>
    </source>
</evidence>
<reference evidence="5 6" key="1">
    <citation type="journal article" date="2019" name="Int. J. Syst. Evol. Microbiol.">
        <title>The Global Catalogue of Microorganisms (GCM) 10K type strain sequencing project: providing services to taxonomists for standard genome sequencing and annotation.</title>
        <authorList>
            <consortium name="The Broad Institute Genomics Platform"/>
            <consortium name="The Broad Institute Genome Sequencing Center for Infectious Disease"/>
            <person name="Wu L."/>
            <person name="Ma J."/>
        </authorList>
    </citation>
    <scope>NUCLEOTIDE SEQUENCE [LARGE SCALE GENOMIC DNA]</scope>
    <source>
        <strain evidence="5 6">JCM 15395</strain>
    </source>
</reference>
<dbReference type="Pfam" id="PF12802">
    <property type="entry name" value="MarR_2"/>
    <property type="match status" value="1"/>
</dbReference>
<name>A0ABN1FXX6_9BACI</name>
<dbReference type="InterPro" id="IPR036388">
    <property type="entry name" value="WH-like_DNA-bd_sf"/>
</dbReference>